<comment type="caution">
    <text evidence="1">The sequence shown here is derived from an EMBL/GenBank/DDBJ whole genome shotgun (WGS) entry which is preliminary data.</text>
</comment>
<name>A0A5C5Z3X8_9BACT</name>
<accession>A0A5C5Z3X8</accession>
<evidence type="ECO:0000313" key="1">
    <source>
        <dbReference type="EMBL" id="TWT81706.1"/>
    </source>
</evidence>
<sequence>MPDFAFTLQQLSDLQDSLVAQLRESPDSSVALNRKRDVDAAIAALQLCAAHGIHGNATVTKLPMTQTSTPSSEYRLVEDHETDDPQTWTEVVVNDEPIRPTPWTLLVDP</sequence>
<keyword evidence="2" id="KW-1185">Reference proteome</keyword>
<protein>
    <submittedName>
        <fullName evidence="1">Uncharacterized protein</fullName>
    </submittedName>
</protein>
<organism evidence="1 2">
    <name type="scientific">Novipirellula herctigrandis</name>
    <dbReference type="NCBI Taxonomy" id="2527986"/>
    <lineage>
        <taxon>Bacteria</taxon>
        <taxon>Pseudomonadati</taxon>
        <taxon>Planctomycetota</taxon>
        <taxon>Planctomycetia</taxon>
        <taxon>Pirellulales</taxon>
        <taxon>Pirellulaceae</taxon>
        <taxon>Novipirellula</taxon>
    </lineage>
</organism>
<dbReference type="AlphaFoldDB" id="A0A5C5Z3X8"/>
<evidence type="ECO:0000313" key="2">
    <source>
        <dbReference type="Proteomes" id="UP000315010"/>
    </source>
</evidence>
<gene>
    <name evidence="1" type="ORF">CA13_31590</name>
</gene>
<reference evidence="1 2" key="1">
    <citation type="submission" date="2019-02" db="EMBL/GenBank/DDBJ databases">
        <title>Deep-cultivation of Planctomycetes and their phenomic and genomic characterization uncovers novel biology.</title>
        <authorList>
            <person name="Wiegand S."/>
            <person name="Jogler M."/>
            <person name="Boedeker C."/>
            <person name="Pinto D."/>
            <person name="Vollmers J."/>
            <person name="Rivas-Marin E."/>
            <person name="Kohn T."/>
            <person name="Peeters S.H."/>
            <person name="Heuer A."/>
            <person name="Rast P."/>
            <person name="Oberbeckmann S."/>
            <person name="Bunk B."/>
            <person name="Jeske O."/>
            <person name="Meyerdierks A."/>
            <person name="Storesund J.E."/>
            <person name="Kallscheuer N."/>
            <person name="Luecker S."/>
            <person name="Lage O.M."/>
            <person name="Pohl T."/>
            <person name="Merkel B.J."/>
            <person name="Hornburger P."/>
            <person name="Mueller R.-W."/>
            <person name="Bruemmer F."/>
            <person name="Labrenz M."/>
            <person name="Spormann A.M."/>
            <person name="Op Den Camp H."/>
            <person name="Overmann J."/>
            <person name="Amann R."/>
            <person name="Jetten M.S.M."/>
            <person name="Mascher T."/>
            <person name="Medema M.H."/>
            <person name="Devos D.P."/>
            <person name="Kaster A.-K."/>
            <person name="Ovreas L."/>
            <person name="Rohde M."/>
            <person name="Galperin M.Y."/>
            <person name="Jogler C."/>
        </authorList>
    </citation>
    <scope>NUCLEOTIDE SEQUENCE [LARGE SCALE GENOMIC DNA]</scope>
    <source>
        <strain evidence="1 2">CA13</strain>
    </source>
</reference>
<dbReference type="EMBL" id="SJPJ01000001">
    <property type="protein sequence ID" value="TWT81706.1"/>
    <property type="molecule type" value="Genomic_DNA"/>
</dbReference>
<dbReference type="RefSeq" id="WP_146397773.1">
    <property type="nucleotide sequence ID" value="NZ_SJPJ01000001.1"/>
</dbReference>
<proteinExistence type="predicted"/>
<dbReference type="OrthoDB" id="8613708at2"/>
<dbReference type="Proteomes" id="UP000315010">
    <property type="component" value="Unassembled WGS sequence"/>
</dbReference>